<gene>
    <name evidence="1" type="ORF">LMH87_002977</name>
</gene>
<accession>A0A9W8Q853</accession>
<name>A0A9W8Q853_AKAMU</name>
<evidence type="ECO:0000313" key="1">
    <source>
        <dbReference type="EMBL" id="KAJ4148512.1"/>
    </source>
</evidence>
<organism evidence="1 2">
    <name type="scientific">Akanthomyces muscarius</name>
    <name type="common">Entomopathogenic fungus</name>
    <name type="synonym">Lecanicillium muscarium</name>
    <dbReference type="NCBI Taxonomy" id="2231603"/>
    <lineage>
        <taxon>Eukaryota</taxon>
        <taxon>Fungi</taxon>
        <taxon>Dikarya</taxon>
        <taxon>Ascomycota</taxon>
        <taxon>Pezizomycotina</taxon>
        <taxon>Sordariomycetes</taxon>
        <taxon>Hypocreomycetidae</taxon>
        <taxon>Hypocreales</taxon>
        <taxon>Cordycipitaceae</taxon>
        <taxon>Akanthomyces</taxon>
    </lineage>
</organism>
<dbReference type="GeneID" id="80890136"/>
<dbReference type="RefSeq" id="XP_056051453.1">
    <property type="nucleotide sequence ID" value="XM_056194524.1"/>
</dbReference>
<sequence>MPSRLSICPICETTTVVIWCNDFIPSMSINAQYLNQAAVHWTCLTCLNHYRSDGLGNTCPNLNCPGRERTCTGQVSKWTWKDGAGVYWFSEFYNTL</sequence>
<evidence type="ECO:0000313" key="2">
    <source>
        <dbReference type="Proteomes" id="UP001144673"/>
    </source>
</evidence>
<dbReference type="KEGG" id="amus:LMH87_002977"/>
<dbReference type="EMBL" id="JAJHUN010000010">
    <property type="protein sequence ID" value="KAJ4148512.1"/>
    <property type="molecule type" value="Genomic_DNA"/>
</dbReference>
<proteinExistence type="predicted"/>
<keyword evidence="2" id="KW-1185">Reference proteome</keyword>
<dbReference type="AlphaFoldDB" id="A0A9W8Q853"/>
<protein>
    <submittedName>
        <fullName evidence="1">Uncharacterized protein</fullName>
    </submittedName>
</protein>
<reference evidence="1" key="1">
    <citation type="journal article" date="2023" name="Access Microbiol">
        <title>De-novo genome assembly for Akanthomyces muscarius, a biocontrol agent of insect agricultural pests.</title>
        <authorList>
            <person name="Erdos Z."/>
            <person name="Studholme D.J."/>
            <person name="Raymond B."/>
            <person name="Sharma M."/>
        </authorList>
    </citation>
    <scope>NUCLEOTIDE SEQUENCE</scope>
    <source>
        <strain evidence="1">Ve6</strain>
    </source>
</reference>
<dbReference type="Proteomes" id="UP001144673">
    <property type="component" value="Chromosome 3"/>
</dbReference>
<comment type="caution">
    <text evidence="1">The sequence shown here is derived from an EMBL/GenBank/DDBJ whole genome shotgun (WGS) entry which is preliminary data.</text>
</comment>